<feature type="compositionally biased region" description="Low complexity" evidence="1">
    <location>
        <begin position="1"/>
        <end position="13"/>
    </location>
</feature>
<dbReference type="Proteomes" id="UP001233271">
    <property type="component" value="Chromosome 6"/>
</dbReference>
<evidence type="ECO:0000313" key="3">
    <source>
        <dbReference type="Proteomes" id="UP001233271"/>
    </source>
</evidence>
<organism evidence="2 3">
    <name type="scientific">Cutaneotrichosporon cavernicola</name>
    <dbReference type="NCBI Taxonomy" id="279322"/>
    <lineage>
        <taxon>Eukaryota</taxon>
        <taxon>Fungi</taxon>
        <taxon>Dikarya</taxon>
        <taxon>Basidiomycota</taxon>
        <taxon>Agaricomycotina</taxon>
        <taxon>Tremellomycetes</taxon>
        <taxon>Trichosporonales</taxon>
        <taxon>Trichosporonaceae</taxon>
        <taxon>Cutaneotrichosporon</taxon>
    </lineage>
</organism>
<feature type="region of interest" description="Disordered" evidence="1">
    <location>
        <begin position="1"/>
        <end position="27"/>
    </location>
</feature>
<evidence type="ECO:0000256" key="1">
    <source>
        <dbReference type="SAM" id="MobiDB-lite"/>
    </source>
</evidence>
<sequence>MSTRASRAAARQALEQPLPPPTPPLSLPPVTLDARGFPYIFHRIVELAPGPTLLRLRATCKGLRERADVALLRHIVYDGESLSTPDGTLLPPRRWLKSHKQHVRVVEFSRRLMPSDNTELETEILAGDGLPNWVGSLEHVQSILCPWTWYLSGPIPASSTYVSTEIPFRFKQGDKLALRPEARIVVFVHEKRAAVELPDFIRDFGMEDFNATYIFCEPENRNRRPGDVIARMLTILGRALTSDETKLNFTLVNTEAWAKKMNKKLMEQMRADSGFDEDEFEGRVRFLTLDEYAVTVGQAQFELEMGLNQREMDLEYGDTQS</sequence>
<dbReference type="RefSeq" id="XP_060458937.1">
    <property type="nucleotide sequence ID" value="XM_060602554.1"/>
</dbReference>
<dbReference type="KEGG" id="ccac:CcaHIS019_0601310"/>
<accession>A0AA48L819</accession>
<evidence type="ECO:0000313" key="2">
    <source>
        <dbReference type="EMBL" id="BEI93672.1"/>
    </source>
</evidence>
<protein>
    <submittedName>
        <fullName evidence="2">Uncharacterized protein</fullName>
    </submittedName>
</protein>
<dbReference type="GeneID" id="85497542"/>
<keyword evidence="3" id="KW-1185">Reference proteome</keyword>
<name>A0AA48L819_9TREE</name>
<proteinExistence type="predicted"/>
<feature type="compositionally biased region" description="Pro residues" evidence="1">
    <location>
        <begin position="17"/>
        <end position="27"/>
    </location>
</feature>
<reference evidence="2" key="1">
    <citation type="journal article" date="2023" name="BMC Genomics">
        <title>Chromosome-level genome assemblies of Cutaneotrichosporon spp. (Trichosporonales, Basidiomycota) reveal imbalanced evolution between nucleotide sequences and chromosome synteny.</title>
        <authorList>
            <person name="Kobayashi Y."/>
            <person name="Kayamori A."/>
            <person name="Aoki K."/>
            <person name="Shiwa Y."/>
            <person name="Matsutani M."/>
            <person name="Fujita N."/>
            <person name="Sugita T."/>
            <person name="Iwasaki W."/>
            <person name="Tanaka N."/>
            <person name="Takashima M."/>
        </authorList>
    </citation>
    <scope>NUCLEOTIDE SEQUENCE</scope>
    <source>
        <strain evidence="2">HIS019</strain>
    </source>
</reference>
<gene>
    <name evidence="2" type="ORF">CcaverHIS019_0601310</name>
</gene>
<dbReference type="EMBL" id="AP028217">
    <property type="protein sequence ID" value="BEI93672.1"/>
    <property type="molecule type" value="Genomic_DNA"/>
</dbReference>
<dbReference type="AlphaFoldDB" id="A0AA48L819"/>